<proteinExistence type="predicted"/>
<organism evidence="1">
    <name type="scientific">freshwater metagenome</name>
    <dbReference type="NCBI Taxonomy" id="449393"/>
    <lineage>
        <taxon>unclassified sequences</taxon>
        <taxon>metagenomes</taxon>
        <taxon>ecological metagenomes</taxon>
    </lineage>
</organism>
<dbReference type="AlphaFoldDB" id="A0A6J7A728"/>
<sequence>MHKIRHCHQHASGKRQFCIEPVEELGKAWNGKHHDNQADNHRDCQQNHGVNKRLANRTSQFNVAADVFMQLIEGIVHAAGEFGRTQQRHEVWGEDIGMHA</sequence>
<evidence type="ECO:0000313" key="1">
    <source>
        <dbReference type="EMBL" id="CAB4828623.1"/>
    </source>
</evidence>
<dbReference type="EMBL" id="CAFAAQ010000329">
    <property type="protein sequence ID" value="CAB4828623.1"/>
    <property type="molecule type" value="Genomic_DNA"/>
</dbReference>
<reference evidence="1" key="1">
    <citation type="submission" date="2020-05" db="EMBL/GenBank/DDBJ databases">
        <authorList>
            <person name="Chiriac C."/>
            <person name="Salcher M."/>
            <person name="Ghai R."/>
            <person name="Kavagutti S V."/>
        </authorList>
    </citation>
    <scope>NUCLEOTIDE SEQUENCE</scope>
</reference>
<name>A0A6J7A728_9ZZZZ</name>
<gene>
    <name evidence="1" type="ORF">UFOPK3046_02202</name>
</gene>
<accession>A0A6J7A728</accession>
<protein>
    <submittedName>
        <fullName evidence="1">Unannotated protein</fullName>
    </submittedName>
</protein>